<evidence type="ECO:0000313" key="1">
    <source>
        <dbReference type="EMBL" id="MFI5682145.1"/>
    </source>
</evidence>
<protein>
    <submittedName>
        <fullName evidence="1">Uncharacterized protein</fullName>
    </submittedName>
</protein>
<evidence type="ECO:0000313" key="2">
    <source>
        <dbReference type="Proteomes" id="UP001612415"/>
    </source>
</evidence>
<gene>
    <name evidence="1" type="ORF">ACIA8P_47760</name>
</gene>
<sequence>MITRHRHIAHLCLHAVLTGDQYADAIEPMPGVTPHVQAVPPNAVQLDLTSALRYFDLSPYNVVQLAKIRLKALYGIDSSAGLAGNRMPAAMAADASFRAFAIRADALLPADSAYRQLSMDPGDDRARVAEAAADRARRRFGPWVIRPATLAD</sequence>
<reference evidence="1 2" key="1">
    <citation type="submission" date="2024-10" db="EMBL/GenBank/DDBJ databases">
        <title>The Natural Products Discovery Center: Release of the First 8490 Sequenced Strains for Exploring Actinobacteria Biosynthetic Diversity.</title>
        <authorList>
            <person name="Kalkreuter E."/>
            <person name="Kautsar S.A."/>
            <person name="Yang D."/>
            <person name="Bader C.D."/>
            <person name="Teijaro C.N."/>
            <person name="Fluegel L."/>
            <person name="Davis C.M."/>
            <person name="Simpson J.R."/>
            <person name="Lauterbach L."/>
            <person name="Steele A.D."/>
            <person name="Gui C."/>
            <person name="Meng S."/>
            <person name="Li G."/>
            <person name="Viehrig K."/>
            <person name="Ye F."/>
            <person name="Su P."/>
            <person name="Kiefer A.F."/>
            <person name="Nichols A."/>
            <person name="Cepeda A.J."/>
            <person name="Yan W."/>
            <person name="Fan B."/>
            <person name="Jiang Y."/>
            <person name="Adhikari A."/>
            <person name="Zheng C.-J."/>
            <person name="Schuster L."/>
            <person name="Cowan T.M."/>
            <person name="Smanski M.J."/>
            <person name="Chevrette M.G."/>
            <person name="De Carvalho L.P.S."/>
            <person name="Shen B."/>
        </authorList>
    </citation>
    <scope>NUCLEOTIDE SEQUENCE [LARGE SCALE GENOMIC DNA]</scope>
    <source>
        <strain evidence="1 2">NPDC051599</strain>
    </source>
</reference>
<dbReference type="EMBL" id="JBITDC010000042">
    <property type="protein sequence ID" value="MFI5682145.1"/>
    <property type="molecule type" value="Genomic_DNA"/>
</dbReference>
<comment type="caution">
    <text evidence="1">The sequence shown here is derived from an EMBL/GenBank/DDBJ whole genome shotgun (WGS) entry which is preliminary data.</text>
</comment>
<dbReference type="Proteomes" id="UP001612415">
    <property type="component" value="Unassembled WGS sequence"/>
</dbReference>
<accession>A0ABW7YIA3</accession>
<dbReference type="InterPro" id="IPR043502">
    <property type="entry name" value="DNA/RNA_pol_sf"/>
</dbReference>
<keyword evidence="2" id="KW-1185">Reference proteome</keyword>
<dbReference type="RefSeq" id="WP_398663402.1">
    <property type="nucleotide sequence ID" value="NZ_JBITDC010000042.1"/>
</dbReference>
<dbReference type="SUPFAM" id="SSF56672">
    <property type="entry name" value="DNA/RNA polymerases"/>
    <property type="match status" value="1"/>
</dbReference>
<proteinExistence type="predicted"/>
<organism evidence="1 2">
    <name type="scientific">Streptomyces cellulosae</name>
    <dbReference type="NCBI Taxonomy" id="1968"/>
    <lineage>
        <taxon>Bacteria</taxon>
        <taxon>Bacillati</taxon>
        <taxon>Actinomycetota</taxon>
        <taxon>Actinomycetes</taxon>
        <taxon>Kitasatosporales</taxon>
        <taxon>Streptomycetaceae</taxon>
        <taxon>Streptomyces</taxon>
    </lineage>
</organism>
<name>A0ABW7YIA3_STRCE</name>